<dbReference type="AlphaFoldDB" id="A0A0C9XIN4"/>
<keyword evidence="2" id="KW-1185">Reference proteome</keyword>
<sequence>MSPRLIFMNVSVPDFEFSSQISKQRLFCAPYLILFGKGVVALNFRQRKGSSSSA</sequence>
<accession>A0A0C9XIN4</accession>
<dbReference type="HOGENOM" id="CLU_3050652_0_0_1"/>
<dbReference type="EMBL" id="KN838693">
    <property type="protein sequence ID" value="KIJ97441.1"/>
    <property type="molecule type" value="Genomic_DNA"/>
</dbReference>
<proteinExistence type="predicted"/>
<name>A0A0C9XIN4_9AGAR</name>
<evidence type="ECO:0000313" key="1">
    <source>
        <dbReference type="EMBL" id="KIJ97441.1"/>
    </source>
</evidence>
<organism evidence="1 2">
    <name type="scientific">Laccaria amethystina LaAM-08-1</name>
    <dbReference type="NCBI Taxonomy" id="1095629"/>
    <lineage>
        <taxon>Eukaryota</taxon>
        <taxon>Fungi</taxon>
        <taxon>Dikarya</taxon>
        <taxon>Basidiomycota</taxon>
        <taxon>Agaricomycotina</taxon>
        <taxon>Agaricomycetes</taxon>
        <taxon>Agaricomycetidae</taxon>
        <taxon>Agaricales</taxon>
        <taxon>Agaricineae</taxon>
        <taxon>Hydnangiaceae</taxon>
        <taxon>Laccaria</taxon>
    </lineage>
</organism>
<dbReference type="Proteomes" id="UP000054477">
    <property type="component" value="Unassembled WGS sequence"/>
</dbReference>
<reference evidence="1 2" key="1">
    <citation type="submission" date="2014-04" db="EMBL/GenBank/DDBJ databases">
        <authorList>
            <consortium name="DOE Joint Genome Institute"/>
            <person name="Kuo A."/>
            <person name="Kohler A."/>
            <person name="Nagy L.G."/>
            <person name="Floudas D."/>
            <person name="Copeland A."/>
            <person name="Barry K.W."/>
            <person name="Cichocki N."/>
            <person name="Veneault-Fourrey C."/>
            <person name="LaButti K."/>
            <person name="Lindquist E.A."/>
            <person name="Lipzen A."/>
            <person name="Lundell T."/>
            <person name="Morin E."/>
            <person name="Murat C."/>
            <person name="Sun H."/>
            <person name="Tunlid A."/>
            <person name="Henrissat B."/>
            <person name="Grigoriev I.V."/>
            <person name="Hibbett D.S."/>
            <person name="Martin F."/>
            <person name="Nordberg H.P."/>
            <person name="Cantor M.N."/>
            <person name="Hua S.X."/>
        </authorList>
    </citation>
    <scope>NUCLEOTIDE SEQUENCE [LARGE SCALE GENOMIC DNA]</scope>
    <source>
        <strain evidence="1 2">LaAM-08-1</strain>
    </source>
</reference>
<protein>
    <submittedName>
        <fullName evidence="1">Uncharacterized protein</fullName>
    </submittedName>
</protein>
<reference evidence="2" key="2">
    <citation type="submission" date="2015-01" db="EMBL/GenBank/DDBJ databases">
        <title>Evolutionary Origins and Diversification of the Mycorrhizal Mutualists.</title>
        <authorList>
            <consortium name="DOE Joint Genome Institute"/>
            <consortium name="Mycorrhizal Genomics Consortium"/>
            <person name="Kohler A."/>
            <person name="Kuo A."/>
            <person name="Nagy L.G."/>
            <person name="Floudas D."/>
            <person name="Copeland A."/>
            <person name="Barry K.W."/>
            <person name="Cichocki N."/>
            <person name="Veneault-Fourrey C."/>
            <person name="LaButti K."/>
            <person name="Lindquist E.A."/>
            <person name="Lipzen A."/>
            <person name="Lundell T."/>
            <person name="Morin E."/>
            <person name="Murat C."/>
            <person name="Riley R."/>
            <person name="Ohm R."/>
            <person name="Sun H."/>
            <person name="Tunlid A."/>
            <person name="Henrissat B."/>
            <person name="Grigoriev I.V."/>
            <person name="Hibbett D.S."/>
            <person name="Martin F."/>
        </authorList>
    </citation>
    <scope>NUCLEOTIDE SEQUENCE [LARGE SCALE GENOMIC DNA]</scope>
    <source>
        <strain evidence="2">LaAM-08-1</strain>
    </source>
</reference>
<gene>
    <name evidence="1" type="ORF">K443DRAFT_681528</name>
</gene>
<evidence type="ECO:0000313" key="2">
    <source>
        <dbReference type="Proteomes" id="UP000054477"/>
    </source>
</evidence>